<evidence type="ECO:0000313" key="1">
    <source>
        <dbReference type="EMBL" id="AYL99136.1"/>
    </source>
</evidence>
<reference evidence="1 2" key="1">
    <citation type="submission" date="2018-10" db="EMBL/GenBank/DDBJ databases">
        <title>Genome sequencing of Mucilaginibacter sp. HYN0043.</title>
        <authorList>
            <person name="Kim M."/>
            <person name="Yi H."/>
        </authorList>
    </citation>
    <scope>NUCLEOTIDE SEQUENCE [LARGE SCALE GENOMIC DNA]</scope>
    <source>
        <strain evidence="1 2">HYN0043</strain>
    </source>
</reference>
<keyword evidence="2" id="KW-1185">Reference proteome</keyword>
<dbReference type="OrthoDB" id="676292at2"/>
<accession>A0A494VU62</accession>
<dbReference type="EMBL" id="CP032869">
    <property type="protein sequence ID" value="AYL99136.1"/>
    <property type="molecule type" value="Genomic_DNA"/>
</dbReference>
<sequence>MESSFYLLISLKTPGSYEPFGEFDLGVDRELAYALFDSLDGNPEMDDLCHFHVDLIETVDTLPEKIRSKCCRLDELGVNAERVALEIFRQKNLRGET</sequence>
<dbReference type="RefSeq" id="WP_119407379.1">
    <property type="nucleotide sequence ID" value="NZ_CP032869.1"/>
</dbReference>
<gene>
    <name evidence="1" type="ORF">HYN43_029405</name>
</gene>
<evidence type="ECO:0000313" key="2">
    <source>
        <dbReference type="Proteomes" id="UP000270046"/>
    </source>
</evidence>
<organism evidence="1 2">
    <name type="scientific">Mucilaginibacter celer</name>
    <dbReference type="NCBI Taxonomy" id="2305508"/>
    <lineage>
        <taxon>Bacteria</taxon>
        <taxon>Pseudomonadati</taxon>
        <taxon>Bacteroidota</taxon>
        <taxon>Sphingobacteriia</taxon>
        <taxon>Sphingobacteriales</taxon>
        <taxon>Sphingobacteriaceae</taxon>
        <taxon>Mucilaginibacter</taxon>
    </lineage>
</organism>
<dbReference type="KEGG" id="muh:HYN43_029405"/>
<dbReference type="AlphaFoldDB" id="A0A494VU62"/>
<proteinExistence type="predicted"/>
<dbReference type="Proteomes" id="UP000270046">
    <property type="component" value="Chromosome"/>
</dbReference>
<protein>
    <submittedName>
        <fullName evidence="1">Uncharacterized protein</fullName>
    </submittedName>
</protein>
<name>A0A494VU62_9SPHI</name>